<evidence type="ECO:0000313" key="5">
    <source>
        <dbReference type="EMBL" id="EKN67943.1"/>
    </source>
</evidence>
<name>K6DIJ3_SCHAZ</name>
<dbReference type="GO" id="GO:0006631">
    <property type="term" value="P:fatty acid metabolic process"/>
    <property type="evidence" value="ECO:0007669"/>
    <property type="project" value="TreeGrafter"/>
</dbReference>
<dbReference type="PANTHER" id="PTHR43201:SF5">
    <property type="entry name" value="MEDIUM-CHAIN ACYL-COA LIGASE ACSF2, MITOCHONDRIAL"/>
    <property type="match status" value="1"/>
</dbReference>
<dbReference type="STRING" id="1131731.BAZO_07009"/>
<organism evidence="5 6">
    <name type="scientific">Schinkia azotoformans LMG 9581</name>
    <dbReference type="NCBI Taxonomy" id="1131731"/>
    <lineage>
        <taxon>Bacteria</taxon>
        <taxon>Bacillati</taxon>
        <taxon>Bacillota</taxon>
        <taxon>Bacilli</taxon>
        <taxon>Bacillales</taxon>
        <taxon>Bacillaceae</taxon>
        <taxon>Calidifontibacillus/Schinkia group</taxon>
        <taxon>Schinkia</taxon>
    </lineage>
</organism>
<evidence type="ECO:0000313" key="6">
    <source>
        <dbReference type="Proteomes" id="UP000006315"/>
    </source>
</evidence>
<dbReference type="InterPro" id="IPR045851">
    <property type="entry name" value="AMP-bd_C_sf"/>
</dbReference>
<proteinExistence type="inferred from homology"/>
<evidence type="ECO:0000259" key="3">
    <source>
        <dbReference type="Pfam" id="PF00501"/>
    </source>
</evidence>
<dbReference type="Pfam" id="PF00501">
    <property type="entry name" value="AMP-binding"/>
    <property type="match status" value="1"/>
</dbReference>
<dbReference type="InterPro" id="IPR042099">
    <property type="entry name" value="ANL_N_sf"/>
</dbReference>
<dbReference type="GO" id="GO:0031956">
    <property type="term" value="F:medium-chain fatty acid-CoA ligase activity"/>
    <property type="evidence" value="ECO:0007669"/>
    <property type="project" value="TreeGrafter"/>
</dbReference>
<comment type="similarity">
    <text evidence="1">Belongs to the ATP-dependent AMP-binding enzyme family.</text>
</comment>
<evidence type="ECO:0000256" key="1">
    <source>
        <dbReference type="ARBA" id="ARBA00006432"/>
    </source>
</evidence>
<feature type="domain" description="AMP-binding enzyme C-terminal" evidence="4">
    <location>
        <begin position="436"/>
        <end position="509"/>
    </location>
</feature>
<gene>
    <name evidence="5" type="primary">caiC</name>
    <name evidence="5" type="ORF">BAZO_07009</name>
</gene>
<dbReference type="SUPFAM" id="SSF56801">
    <property type="entry name" value="Acetyl-CoA synthetase-like"/>
    <property type="match status" value="1"/>
</dbReference>
<accession>K6DIJ3</accession>
<sequence length="518" mass="59261">MADIVGNKTIRDIWDEMVWINGEKTVLIFHGCDDKIQEFSYQHFNEEINKTANLFLDLGIQKGDKVAIQLYNCPEFLMSWFGLAKIGAIMVPLNTQLTQEECEYIIKKCGGVVAAVIEEEFLPYYHTNGQIPDNGIKHLLLARSKDHTPGTINFWENKEAQPVKLKENRPLTSDDVAEILFTSGTTSMPKGVVITHANMIFAGIFTAWQLSLRNDDRFLTIMPAFHVDFQLNTMMPILIAGGTLISVAKYSARRFWKQIFSYQATITECIPMMIRTMMMQPQQKWEKNHCLREVFFYLALTEKEKNEFEERFNVRLFNSYGLSESLVGVIGDSPCGERHWPSIGKPGLTYEAKIIDEEGNELPPNTIGEIYIKGVPGRTLMKEYHNDPEATRKTLSPDGWMHTGDKGYVDESGWFYFVDRKVNMIKRSGENISTTEIENVLMTHPKIEEAAVIGVPDPIRDQAVKAFIIVKDGEVLNQEEILEYCKGHMAKFKVPSFIEIRKSLPRTCTYKVQKKLLK</sequence>
<dbReference type="Gene3D" id="3.30.300.30">
    <property type="match status" value="1"/>
</dbReference>
<dbReference type="Pfam" id="PF13193">
    <property type="entry name" value="AMP-binding_C"/>
    <property type="match status" value="1"/>
</dbReference>
<dbReference type="InterPro" id="IPR025110">
    <property type="entry name" value="AMP-bd_C"/>
</dbReference>
<dbReference type="Gene3D" id="3.40.50.12780">
    <property type="entry name" value="N-terminal domain of ligase-like"/>
    <property type="match status" value="1"/>
</dbReference>
<dbReference type="PATRIC" id="fig|1131731.3.peg.1467"/>
<keyword evidence="6" id="KW-1185">Reference proteome</keyword>
<dbReference type="InterPro" id="IPR020845">
    <property type="entry name" value="AMP-binding_CS"/>
</dbReference>
<dbReference type="PANTHER" id="PTHR43201">
    <property type="entry name" value="ACYL-COA SYNTHETASE"/>
    <property type="match status" value="1"/>
</dbReference>
<dbReference type="RefSeq" id="WP_003330637.1">
    <property type="nucleotide sequence ID" value="NZ_AJLR01000044.1"/>
</dbReference>
<dbReference type="GeneID" id="89470306"/>
<dbReference type="NCBIfam" id="NF005947">
    <property type="entry name" value="PRK08008.1"/>
    <property type="match status" value="1"/>
</dbReference>
<evidence type="ECO:0000256" key="2">
    <source>
        <dbReference type="ARBA" id="ARBA00022598"/>
    </source>
</evidence>
<dbReference type="AlphaFoldDB" id="K6DIJ3"/>
<reference evidence="5 6" key="1">
    <citation type="journal article" date="2012" name="Front. Microbiol.">
        <title>Redundancy and modularity in membrane-associated dissimilatory nitrate reduction in Bacillus.</title>
        <authorList>
            <person name="Heylen K."/>
            <person name="Keltjens J."/>
        </authorList>
    </citation>
    <scope>NUCLEOTIDE SEQUENCE [LARGE SCALE GENOMIC DNA]</scope>
    <source>
        <strain evidence="5 6">LMG 9581</strain>
    </source>
</reference>
<dbReference type="CDD" id="cd05934">
    <property type="entry name" value="FACL_DitJ_like"/>
    <property type="match status" value="1"/>
</dbReference>
<dbReference type="EMBL" id="AJLR01000044">
    <property type="protein sequence ID" value="EKN67943.1"/>
    <property type="molecule type" value="Genomic_DNA"/>
</dbReference>
<dbReference type="Proteomes" id="UP000006315">
    <property type="component" value="Unassembled WGS sequence"/>
</dbReference>
<feature type="domain" description="AMP-dependent synthetase/ligase" evidence="3">
    <location>
        <begin position="22"/>
        <end position="384"/>
    </location>
</feature>
<dbReference type="PROSITE" id="PS00455">
    <property type="entry name" value="AMP_BINDING"/>
    <property type="match status" value="1"/>
</dbReference>
<dbReference type="InterPro" id="IPR000873">
    <property type="entry name" value="AMP-dep_synth/lig_dom"/>
</dbReference>
<comment type="caution">
    <text evidence="5">The sequence shown here is derived from an EMBL/GenBank/DDBJ whole genome shotgun (WGS) entry which is preliminary data.</text>
</comment>
<protein>
    <submittedName>
        <fullName evidence="5">Putative crotonobetaine/carnitine-CoA ligase</fullName>
    </submittedName>
</protein>
<evidence type="ECO:0000259" key="4">
    <source>
        <dbReference type="Pfam" id="PF13193"/>
    </source>
</evidence>
<keyword evidence="2 5" id="KW-0436">Ligase</keyword>